<dbReference type="PANTHER" id="PTHR46300">
    <property type="entry name" value="P450, PUTATIVE (EUROFUNG)-RELATED-RELATED"/>
    <property type="match status" value="1"/>
</dbReference>
<evidence type="ECO:0000256" key="2">
    <source>
        <dbReference type="ARBA" id="ARBA00005179"/>
    </source>
</evidence>
<dbReference type="InterPro" id="IPR002401">
    <property type="entry name" value="Cyt_P450_E_grp-I"/>
</dbReference>
<gene>
    <name evidence="12" type="ORF">EV420DRAFT_1634383</name>
</gene>
<dbReference type="InterPro" id="IPR036396">
    <property type="entry name" value="Cyt_P450_sf"/>
</dbReference>
<evidence type="ECO:0000256" key="9">
    <source>
        <dbReference type="PIRSR" id="PIRSR602401-1"/>
    </source>
</evidence>
<dbReference type="Proteomes" id="UP001175211">
    <property type="component" value="Unassembled WGS sequence"/>
</dbReference>
<dbReference type="InterPro" id="IPR050364">
    <property type="entry name" value="Cytochrome_P450_fung"/>
</dbReference>
<evidence type="ECO:0000313" key="12">
    <source>
        <dbReference type="EMBL" id="KAK0469986.1"/>
    </source>
</evidence>
<comment type="caution">
    <text evidence="12">The sequence shown here is derived from an EMBL/GenBank/DDBJ whole genome shotgun (WGS) entry which is preliminary data.</text>
</comment>
<organism evidence="12 13">
    <name type="scientific">Armillaria tabescens</name>
    <name type="common">Ringless honey mushroom</name>
    <name type="synonym">Agaricus tabescens</name>
    <dbReference type="NCBI Taxonomy" id="1929756"/>
    <lineage>
        <taxon>Eukaryota</taxon>
        <taxon>Fungi</taxon>
        <taxon>Dikarya</taxon>
        <taxon>Basidiomycota</taxon>
        <taxon>Agaricomycotina</taxon>
        <taxon>Agaricomycetes</taxon>
        <taxon>Agaricomycetidae</taxon>
        <taxon>Agaricales</taxon>
        <taxon>Marasmiineae</taxon>
        <taxon>Physalacriaceae</taxon>
        <taxon>Desarmillaria</taxon>
    </lineage>
</organism>
<reference evidence="12" key="1">
    <citation type="submission" date="2023-06" db="EMBL/GenBank/DDBJ databases">
        <authorList>
            <consortium name="Lawrence Berkeley National Laboratory"/>
            <person name="Ahrendt S."/>
            <person name="Sahu N."/>
            <person name="Indic B."/>
            <person name="Wong-Bajracharya J."/>
            <person name="Merenyi Z."/>
            <person name="Ke H.-M."/>
            <person name="Monk M."/>
            <person name="Kocsube S."/>
            <person name="Drula E."/>
            <person name="Lipzen A."/>
            <person name="Balint B."/>
            <person name="Henrissat B."/>
            <person name="Andreopoulos B."/>
            <person name="Martin F.M."/>
            <person name="Harder C.B."/>
            <person name="Rigling D."/>
            <person name="Ford K.L."/>
            <person name="Foster G.D."/>
            <person name="Pangilinan J."/>
            <person name="Papanicolaou A."/>
            <person name="Barry K."/>
            <person name="LaButti K."/>
            <person name="Viragh M."/>
            <person name="Koriabine M."/>
            <person name="Yan M."/>
            <person name="Riley R."/>
            <person name="Champramary S."/>
            <person name="Plett K.L."/>
            <person name="Tsai I.J."/>
            <person name="Slot J."/>
            <person name="Sipos G."/>
            <person name="Plett J."/>
            <person name="Nagy L.G."/>
            <person name="Grigoriev I.V."/>
        </authorList>
    </citation>
    <scope>NUCLEOTIDE SEQUENCE</scope>
    <source>
        <strain evidence="12">CCBAS 213</strain>
    </source>
</reference>
<keyword evidence="8 10" id="KW-0503">Monooxygenase</keyword>
<dbReference type="InterPro" id="IPR017972">
    <property type="entry name" value="Cyt_P450_CS"/>
</dbReference>
<dbReference type="Gene3D" id="1.10.630.10">
    <property type="entry name" value="Cytochrome P450"/>
    <property type="match status" value="1"/>
</dbReference>
<keyword evidence="4 9" id="KW-0349">Heme</keyword>
<dbReference type="Pfam" id="PF00067">
    <property type="entry name" value="p450"/>
    <property type="match status" value="1"/>
</dbReference>
<dbReference type="InterPro" id="IPR001128">
    <property type="entry name" value="Cyt_P450"/>
</dbReference>
<feature type="binding site" description="axial binding residue" evidence="9">
    <location>
        <position position="435"/>
    </location>
    <ligand>
        <name>heme</name>
        <dbReference type="ChEBI" id="CHEBI:30413"/>
    </ligand>
    <ligandPart>
        <name>Fe</name>
        <dbReference type="ChEBI" id="CHEBI:18248"/>
    </ligandPart>
</feature>
<evidence type="ECO:0000256" key="7">
    <source>
        <dbReference type="ARBA" id="ARBA00023004"/>
    </source>
</evidence>
<protein>
    <submittedName>
        <fullName evidence="12">Cytochrome P450</fullName>
    </submittedName>
</protein>
<comment type="cofactor">
    <cofactor evidence="1 9">
        <name>heme</name>
        <dbReference type="ChEBI" id="CHEBI:30413"/>
    </cofactor>
</comment>
<evidence type="ECO:0000256" key="11">
    <source>
        <dbReference type="SAM" id="SignalP"/>
    </source>
</evidence>
<dbReference type="GO" id="GO:0020037">
    <property type="term" value="F:heme binding"/>
    <property type="evidence" value="ECO:0007669"/>
    <property type="project" value="InterPro"/>
</dbReference>
<comment type="similarity">
    <text evidence="3 10">Belongs to the cytochrome P450 family.</text>
</comment>
<dbReference type="GO" id="GO:0005506">
    <property type="term" value="F:iron ion binding"/>
    <property type="evidence" value="ECO:0007669"/>
    <property type="project" value="InterPro"/>
</dbReference>
<evidence type="ECO:0000256" key="5">
    <source>
        <dbReference type="ARBA" id="ARBA00022723"/>
    </source>
</evidence>
<dbReference type="CDD" id="cd11065">
    <property type="entry name" value="CYP64-like"/>
    <property type="match status" value="1"/>
</dbReference>
<dbReference type="PANTHER" id="PTHR46300:SF7">
    <property type="entry name" value="P450, PUTATIVE (EUROFUNG)-RELATED"/>
    <property type="match status" value="1"/>
</dbReference>
<dbReference type="GO" id="GO:0004497">
    <property type="term" value="F:monooxygenase activity"/>
    <property type="evidence" value="ECO:0007669"/>
    <property type="project" value="UniProtKB-KW"/>
</dbReference>
<accession>A0AA39NQL2</accession>
<dbReference type="PRINTS" id="PR00463">
    <property type="entry name" value="EP450I"/>
</dbReference>
<evidence type="ECO:0000256" key="6">
    <source>
        <dbReference type="ARBA" id="ARBA00023002"/>
    </source>
</evidence>
<dbReference type="EMBL" id="JAUEPS010000001">
    <property type="protein sequence ID" value="KAK0469986.1"/>
    <property type="molecule type" value="Genomic_DNA"/>
</dbReference>
<dbReference type="RefSeq" id="XP_060339779.1">
    <property type="nucleotide sequence ID" value="XM_060476315.1"/>
</dbReference>
<dbReference type="PROSITE" id="PS00086">
    <property type="entry name" value="CYTOCHROME_P450"/>
    <property type="match status" value="1"/>
</dbReference>
<comment type="pathway">
    <text evidence="2">Secondary metabolite biosynthesis.</text>
</comment>
<evidence type="ECO:0000313" key="13">
    <source>
        <dbReference type="Proteomes" id="UP001175211"/>
    </source>
</evidence>
<name>A0AA39NQL2_ARMTA</name>
<keyword evidence="5 9" id="KW-0479">Metal-binding</keyword>
<sequence>MLFSVLLITVALAILVLAERRFHQKRPNAPFPPGPKGFPFIGNLFDMPSEKEWLTFAKWGEKYGDIVSVSTPGKRLVILNSASMAMDVLDKKGSIYSDRPIVEMGGELVGWKNILGLIPYGARFRSYRRQIHQLFGKKAAMEQFLPVEEQETHRLLKRIYAKPEDLPKHIRKMAGAIILRISYGYGIEEDDDPFIALVMEAMNQFSLSTTPGGFLVNLVPILRYLPDWFPGAGFKRTAKEWRSTLVDMVEKPYSYAKQQMAAGSAPFSFTSSYLEGGMSEEEEYDIKWLAASIHTAGTGTTVPSIYAFFKAMIMFPEVQAKAQAEIDTIVGNDRLPRFADRDRLPYVDALTREVTRWHTVGPTAVPHCASEDDVHSGYFIPRGSFVLGNVWKILHDPAVYDQPFEFKPERFLRTEGKEPAFNPSNVAFGFGRRTCPGRELAEASIFISCAMVLAVFDISKYSENGVIFEPDMEQTTGTVSHPSPFKCTIKPRSEKALGLINQEWDL</sequence>
<proteinExistence type="inferred from homology"/>
<dbReference type="SUPFAM" id="SSF48264">
    <property type="entry name" value="Cytochrome P450"/>
    <property type="match status" value="1"/>
</dbReference>
<keyword evidence="11" id="KW-0732">Signal</keyword>
<dbReference type="GO" id="GO:0016705">
    <property type="term" value="F:oxidoreductase activity, acting on paired donors, with incorporation or reduction of molecular oxygen"/>
    <property type="evidence" value="ECO:0007669"/>
    <property type="project" value="InterPro"/>
</dbReference>
<evidence type="ECO:0000256" key="8">
    <source>
        <dbReference type="ARBA" id="ARBA00023033"/>
    </source>
</evidence>
<evidence type="ECO:0000256" key="4">
    <source>
        <dbReference type="ARBA" id="ARBA00022617"/>
    </source>
</evidence>
<dbReference type="GeneID" id="85359863"/>
<keyword evidence="7 9" id="KW-0408">Iron</keyword>
<evidence type="ECO:0000256" key="1">
    <source>
        <dbReference type="ARBA" id="ARBA00001971"/>
    </source>
</evidence>
<keyword evidence="6 10" id="KW-0560">Oxidoreductase</keyword>
<keyword evidence="13" id="KW-1185">Reference proteome</keyword>
<evidence type="ECO:0000256" key="3">
    <source>
        <dbReference type="ARBA" id="ARBA00010617"/>
    </source>
</evidence>
<feature type="chain" id="PRO_5041308044" evidence="11">
    <location>
        <begin position="19"/>
        <end position="506"/>
    </location>
</feature>
<feature type="signal peptide" evidence="11">
    <location>
        <begin position="1"/>
        <end position="18"/>
    </location>
</feature>
<evidence type="ECO:0000256" key="10">
    <source>
        <dbReference type="RuleBase" id="RU000461"/>
    </source>
</evidence>
<dbReference type="AlphaFoldDB" id="A0AA39NQL2"/>